<feature type="transmembrane region" description="Helical" evidence="1">
    <location>
        <begin position="6"/>
        <end position="32"/>
    </location>
</feature>
<evidence type="ECO:0000313" key="2">
    <source>
        <dbReference type="EMBL" id="CRL03739.1"/>
    </source>
</evidence>
<dbReference type="Proteomes" id="UP000183832">
    <property type="component" value="Unassembled WGS sequence"/>
</dbReference>
<feature type="transmembrane region" description="Helical" evidence="1">
    <location>
        <begin position="53"/>
        <end position="73"/>
    </location>
</feature>
<dbReference type="AlphaFoldDB" id="A0A1J1IU00"/>
<keyword evidence="1" id="KW-1133">Transmembrane helix</keyword>
<sequence>MSPVYIALHLILSLWTFNFNLMNPICLFLSLNAGNFICKRLLSRFTDQQPDDFGFTSALMIIVSMAIAVQYAIPEEHFIENDYAKNCCVKKFKI</sequence>
<accession>A0A1J1IU00</accession>
<gene>
    <name evidence="2" type="ORF">CLUMA_CG016689</name>
</gene>
<dbReference type="EMBL" id="CVRI01000059">
    <property type="protein sequence ID" value="CRL03739.1"/>
    <property type="molecule type" value="Genomic_DNA"/>
</dbReference>
<keyword evidence="1" id="KW-0812">Transmembrane</keyword>
<protein>
    <submittedName>
        <fullName evidence="2">CLUMA_CG016689, isoform A</fullName>
    </submittedName>
</protein>
<organism evidence="2 3">
    <name type="scientific">Clunio marinus</name>
    <dbReference type="NCBI Taxonomy" id="568069"/>
    <lineage>
        <taxon>Eukaryota</taxon>
        <taxon>Metazoa</taxon>
        <taxon>Ecdysozoa</taxon>
        <taxon>Arthropoda</taxon>
        <taxon>Hexapoda</taxon>
        <taxon>Insecta</taxon>
        <taxon>Pterygota</taxon>
        <taxon>Neoptera</taxon>
        <taxon>Endopterygota</taxon>
        <taxon>Diptera</taxon>
        <taxon>Nematocera</taxon>
        <taxon>Chironomoidea</taxon>
        <taxon>Chironomidae</taxon>
        <taxon>Clunio</taxon>
    </lineage>
</organism>
<name>A0A1J1IU00_9DIPT</name>
<proteinExistence type="predicted"/>
<evidence type="ECO:0000313" key="3">
    <source>
        <dbReference type="Proteomes" id="UP000183832"/>
    </source>
</evidence>
<keyword evidence="1" id="KW-0472">Membrane</keyword>
<keyword evidence="3" id="KW-1185">Reference proteome</keyword>
<reference evidence="2 3" key="1">
    <citation type="submission" date="2015-04" db="EMBL/GenBank/DDBJ databases">
        <authorList>
            <person name="Syromyatnikov M.Y."/>
            <person name="Popov V.N."/>
        </authorList>
    </citation>
    <scope>NUCLEOTIDE SEQUENCE [LARGE SCALE GENOMIC DNA]</scope>
</reference>
<evidence type="ECO:0000256" key="1">
    <source>
        <dbReference type="SAM" id="Phobius"/>
    </source>
</evidence>